<dbReference type="AlphaFoldDB" id="A0A498SQ41"/>
<dbReference type="PROSITE" id="PS00061">
    <property type="entry name" value="ADH_SHORT"/>
    <property type="match status" value="1"/>
</dbReference>
<dbReference type="GO" id="GO:0008202">
    <property type="term" value="P:steroid metabolic process"/>
    <property type="evidence" value="ECO:0007669"/>
    <property type="project" value="TreeGrafter"/>
</dbReference>
<sequence length="324" mass="36194">MFLQVVLFLAALVFLYYGIRNFLESIQITDLNTKAVFISGCDSGFGYLLAIKCAQNGLSTFAGCLTEHGMKTIEEMAQKTTGRLIPVQIDVTNEESVQNAVRFVQENLNSKLKFWALVNNAGSLGVHGYDDWCTVEDYAKDLNVNTLGVIRVTHAFMPLLKQSRGRVVAITSVCGRLALPGIGPYTVSKFATEAYINILRQEVREFGIHCAILEPGRFQTSLMDKKALIDRINRAWNRLDNTRKAEYGGEAFKELYIALLIRSSNSSTLIMSETFVVTKAWGFPHFNIMKTPLLTQLSHAGNRTRAAWAKATRPYGIHIADIKK</sequence>
<dbReference type="GO" id="GO:0016491">
    <property type="term" value="F:oxidoreductase activity"/>
    <property type="evidence" value="ECO:0007669"/>
    <property type="project" value="UniProtKB-KW"/>
</dbReference>
<dbReference type="InterPro" id="IPR002347">
    <property type="entry name" value="SDR_fam"/>
</dbReference>
<evidence type="ECO:0000313" key="3">
    <source>
        <dbReference type="Proteomes" id="UP000276991"/>
    </source>
</evidence>
<dbReference type="STRING" id="6277.A0A498SQ41"/>
<gene>
    <name evidence="2" type="ORF">NAV_LOCUS8725</name>
</gene>
<reference evidence="2 3" key="1">
    <citation type="submission" date="2018-08" db="EMBL/GenBank/DDBJ databases">
        <authorList>
            <person name="Laetsch R D."/>
            <person name="Stevens L."/>
            <person name="Kumar S."/>
            <person name="Blaxter L. M."/>
        </authorList>
    </citation>
    <scope>NUCLEOTIDE SEQUENCE [LARGE SCALE GENOMIC DNA]</scope>
</reference>
<dbReference type="Proteomes" id="UP000276991">
    <property type="component" value="Unassembled WGS sequence"/>
</dbReference>
<name>A0A498SQ41_ACAVI</name>
<dbReference type="PANTHER" id="PTHR43313">
    <property type="entry name" value="SHORT-CHAIN DEHYDROGENASE/REDUCTASE FAMILY 9C"/>
    <property type="match status" value="1"/>
</dbReference>
<proteinExistence type="predicted"/>
<protein>
    <submittedName>
        <fullName evidence="2">Uncharacterized protein</fullName>
    </submittedName>
</protein>
<dbReference type="Pfam" id="PF00106">
    <property type="entry name" value="adh_short"/>
    <property type="match status" value="1"/>
</dbReference>
<evidence type="ECO:0000313" key="2">
    <source>
        <dbReference type="EMBL" id="VBB33934.1"/>
    </source>
</evidence>
<dbReference type="PRINTS" id="PR00081">
    <property type="entry name" value="GDHRDH"/>
</dbReference>
<organism evidence="2 3">
    <name type="scientific">Acanthocheilonema viteae</name>
    <name type="common">Filarial nematode worm</name>
    <name type="synonym">Dipetalonema viteae</name>
    <dbReference type="NCBI Taxonomy" id="6277"/>
    <lineage>
        <taxon>Eukaryota</taxon>
        <taxon>Metazoa</taxon>
        <taxon>Ecdysozoa</taxon>
        <taxon>Nematoda</taxon>
        <taxon>Chromadorea</taxon>
        <taxon>Rhabditida</taxon>
        <taxon>Spirurina</taxon>
        <taxon>Spiruromorpha</taxon>
        <taxon>Filarioidea</taxon>
        <taxon>Onchocercidae</taxon>
        <taxon>Acanthocheilonema</taxon>
    </lineage>
</organism>
<accession>A0A498SQ41</accession>
<dbReference type="PANTHER" id="PTHR43313:SF1">
    <property type="entry name" value="3BETA-HYDROXYSTEROID DEHYDROGENASE DHS-16"/>
    <property type="match status" value="1"/>
</dbReference>
<evidence type="ECO:0000256" key="1">
    <source>
        <dbReference type="ARBA" id="ARBA00023002"/>
    </source>
</evidence>
<dbReference type="EMBL" id="UPTC01002844">
    <property type="protein sequence ID" value="VBB33934.1"/>
    <property type="molecule type" value="Genomic_DNA"/>
</dbReference>
<dbReference type="OrthoDB" id="294295at2759"/>
<dbReference type="InterPro" id="IPR036291">
    <property type="entry name" value="NAD(P)-bd_dom_sf"/>
</dbReference>
<dbReference type="SUPFAM" id="SSF51735">
    <property type="entry name" value="NAD(P)-binding Rossmann-fold domains"/>
    <property type="match status" value="1"/>
</dbReference>
<keyword evidence="1" id="KW-0560">Oxidoreductase</keyword>
<keyword evidence="3" id="KW-1185">Reference proteome</keyword>
<dbReference type="InterPro" id="IPR020904">
    <property type="entry name" value="Sc_DH/Rdtase_CS"/>
</dbReference>
<dbReference type="Gene3D" id="3.40.50.720">
    <property type="entry name" value="NAD(P)-binding Rossmann-like Domain"/>
    <property type="match status" value="1"/>
</dbReference>